<name>A0A6P2C7Z2_9ACTN</name>
<evidence type="ECO:0000313" key="1">
    <source>
        <dbReference type="EMBL" id="TVZ07137.1"/>
    </source>
</evidence>
<protein>
    <submittedName>
        <fullName evidence="1">Uncharacterized protein</fullName>
    </submittedName>
</protein>
<proteinExistence type="predicted"/>
<dbReference type="Proteomes" id="UP000460272">
    <property type="component" value="Unassembled WGS sequence"/>
</dbReference>
<accession>A0A6P2C7Z2</accession>
<comment type="caution">
    <text evidence="1">The sequence shown here is derived from an EMBL/GenBank/DDBJ whole genome shotgun (WGS) entry which is preliminary data.</text>
</comment>
<sequence length="76" mass="7994">MSRVFSVAVVLAVIAASTLILLHAFRGHGQPGTVLYGGKSYDCHTVLQSFESTEGPGVYPQSVIDTCVNSQVGTQP</sequence>
<dbReference type="EMBL" id="RPFW01000001">
    <property type="protein sequence ID" value="TVZ07137.1"/>
    <property type="molecule type" value="Genomic_DNA"/>
</dbReference>
<gene>
    <name evidence="1" type="ORF">EAS64_07460</name>
</gene>
<dbReference type="AlphaFoldDB" id="A0A6P2C7Z2"/>
<organism evidence="1 2">
    <name type="scientific">Trebonia kvetii</name>
    <dbReference type="NCBI Taxonomy" id="2480626"/>
    <lineage>
        <taxon>Bacteria</taxon>
        <taxon>Bacillati</taxon>
        <taxon>Actinomycetota</taxon>
        <taxon>Actinomycetes</taxon>
        <taxon>Streptosporangiales</taxon>
        <taxon>Treboniaceae</taxon>
        <taxon>Trebonia</taxon>
    </lineage>
</organism>
<evidence type="ECO:0000313" key="2">
    <source>
        <dbReference type="Proteomes" id="UP000460272"/>
    </source>
</evidence>
<dbReference type="RefSeq" id="WP_145851892.1">
    <property type="nucleotide sequence ID" value="NZ_RPFW01000001.1"/>
</dbReference>
<keyword evidence="2" id="KW-1185">Reference proteome</keyword>
<reference evidence="1 2" key="1">
    <citation type="submission" date="2018-11" db="EMBL/GenBank/DDBJ databases">
        <title>Trebonia kvetii gen.nov., sp.nov., a novel acidophilic actinobacterium, and proposal of the new actinobacterial family Treboniaceae fam. nov.</title>
        <authorList>
            <person name="Rapoport D."/>
            <person name="Sagova-Mareckova M."/>
            <person name="Sedlacek I."/>
            <person name="Provaznik J."/>
            <person name="Kralova S."/>
            <person name="Pavlinic D."/>
            <person name="Benes V."/>
            <person name="Kopecky J."/>
        </authorList>
    </citation>
    <scope>NUCLEOTIDE SEQUENCE [LARGE SCALE GENOMIC DNA]</scope>
    <source>
        <strain evidence="1 2">15Tr583</strain>
    </source>
</reference>